<dbReference type="EMBL" id="ML993605">
    <property type="protein sequence ID" value="KAF2164126.1"/>
    <property type="molecule type" value="Genomic_DNA"/>
</dbReference>
<dbReference type="Proteomes" id="UP000799537">
    <property type="component" value="Unassembled WGS sequence"/>
</dbReference>
<keyword evidence="2" id="KW-1185">Reference proteome</keyword>
<organism evidence="1 2">
    <name type="scientific">Zasmidium cellare ATCC 36951</name>
    <dbReference type="NCBI Taxonomy" id="1080233"/>
    <lineage>
        <taxon>Eukaryota</taxon>
        <taxon>Fungi</taxon>
        <taxon>Dikarya</taxon>
        <taxon>Ascomycota</taxon>
        <taxon>Pezizomycotina</taxon>
        <taxon>Dothideomycetes</taxon>
        <taxon>Dothideomycetidae</taxon>
        <taxon>Mycosphaerellales</taxon>
        <taxon>Mycosphaerellaceae</taxon>
        <taxon>Zasmidium</taxon>
    </lineage>
</organism>
<evidence type="ECO:0000313" key="1">
    <source>
        <dbReference type="EMBL" id="KAF2164126.1"/>
    </source>
</evidence>
<sequence length="205" mass="23088">MVEITNNNATDNAQPEGSTVNVTLVSASGNTWQVTTEALITYSEELYGTALENKCRIVLPQKVQDRSVDALIDHMSGNRPRRLWYPREFYKGNEDIVITAAASGYTNLHYLATKYNIGQLETEVLKAFEFWFQNERQDLKHVEMVLAATADEGLQLSAPMMKLVVDGTVSIIAHASDEDKQKWQTLAESYPDFAKDVQKVRKPSE</sequence>
<evidence type="ECO:0008006" key="3">
    <source>
        <dbReference type="Google" id="ProtNLM"/>
    </source>
</evidence>
<name>A0A6A6CFE1_ZASCE</name>
<evidence type="ECO:0000313" key="2">
    <source>
        <dbReference type="Proteomes" id="UP000799537"/>
    </source>
</evidence>
<dbReference type="AlphaFoldDB" id="A0A6A6CFE1"/>
<gene>
    <name evidence="1" type="ORF">M409DRAFT_25472</name>
</gene>
<reference evidence="1" key="1">
    <citation type="journal article" date="2020" name="Stud. Mycol.">
        <title>101 Dothideomycetes genomes: a test case for predicting lifestyles and emergence of pathogens.</title>
        <authorList>
            <person name="Haridas S."/>
            <person name="Albert R."/>
            <person name="Binder M."/>
            <person name="Bloem J."/>
            <person name="Labutti K."/>
            <person name="Salamov A."/>
            <person name="Andreopoulos B."/>
            <person name="Baker S."/>
            <person name="Barry K."/>
            <person name="Bills G."/>
            <person name="Bluhm B."/>
            <person name="Cannon C."/>
            <person name="Castanera R."/>
            <person name="Culley D."/>
            <person name="Daum C."/>
            <person name="Ezra D."/>
            <person name="Gonzalez J."/>
            <person name="Henrissat B."/>
            <person name="Kuo A."/>
            <person name="Liang C."/>
            <person name="Lipzen A."/>
            <person name="Lutzoni F."/>
            <person name="Magnuson J."/>
            <person name="Mondo S."/>
            <person name="Nolan M."/>
            <person name="Ohm R."/>
            <person name="Pangilinan J."/>
            <person name="Park H.-J."/>
            <person name="Ramirez L."/>
            <person name="Alfaro M."/>
            <person name="Sun H."/>
            <person name="Tritt A."/>
            <person name="Yoshinaga Y."/>
            <person name="Zwiers L.-H."/>
            <person name="Turgeon B."/>
            <person name="Goodwin S."/>
            <person name="Spatafora J."/>
            <person name="Crous P."/>
            <person name="Grigoriev I."/>
        </authorList>
    </citation>
    <scope>NUCLEOTIDE SEQUENCE</scope>
    <source>
        <strain evidence="1">ATCC 36951</strain>
    </source>
</reference>
<dbReference type="GeneID" id="54560979"/>
<proteinExistence type="predicted"/>
<accession>A0A6A6CFE1</accession>
<protein>
    <recommendedName>
        <fullName evidence="3">BTB domain-containing protein</fullName>
    </recommendedName>
</protein>
<dbReference type="RefSeq" id="XP_033665015.1">
    <property type="nucleotide sequence ID" value="XM_033807707.1"/>
</dbReference>